<dbReference type="PANTHER" id="PTHR48043">
    <property type="entry name" value="EG:EG0003.4 PROTEIN-RELATED"/>
    <property type="match status" value="1"/>
</dbReference>
<protein>
    <recommendedName>
        <fullName evidence="5">CHK kinase-like domain-containing protein</fullName>
    </recommendedName>
</protein>
<proteinExistence type="inferred from homology"/>
<keyword evidence="7" id="KW-1185">Reference proteome</keyword>
<dbReference type="Proteomes" id="UP001367676">
    <property type="component" value="Unassembled WGS sequence"/>
</dbReference>
<keyword evidence="2" id="KW-0328">Glycosyltransferase</keyword>
<keyword evidence="4" id="KW-0812">Transmembrane</keyword>
<evidence type="ECO:0000256" key="1">
    <source>
        <dbReference type="ARBA" id="ARBA00009995"/>
    </source>
</evidence>
<evidence type="ECO:0000313" key="7">
    <source>
        <dbReference type="Proteomes" id="UP001367676"/>
    </source>
</evidence>
<keyword evidence="3" id="KW-0808">Transferase</keyword>
<reference evidence="6 7" key="1">
    <citation type="submission" date="2024-03" db="EMBL/GenBank/DDBJ databases">
        <title>Adaptation during the transition from Ophiocordyceps entomopathogen to insect associate is accompanied by gene loss and intensified selection.</title>
        <authorList>
            <person name="Ward C.M."/>
            <person name="Onetto C.A."/>
            <person name="Borneman A.R."/>
        </authorList>
    </citation>
    <scope>NUCLEOTIDE SEQUENCE [LARGE SCALE GENOMIC DNA]</scope>
    <source>
        <strain evidence="6">AWRI1</strain>
        <tissue evidence="6">Single Adult Female</tissue>
    </source>
</reference>
<dbReference type="InterPro" id="IPR004119">
    <property type="entry name" value="EcKL"/>
</dbReference>
<dbReference type="SMART" id="SM00587">
    <property type="entry name" value="CHK"/>
    <property type="match status" value="1"/>
</dbReference>
<dbReference type="Pfam" id="PF00201">
    <property type="entry name" value="UDPGT"/>
    <property type="match status" value="4"/>
</dbReference>
<dbReference type="GO" id="GO:0008194">
    <property type="term" value="F:UDP-glycosyltransferase activity"/>
    <property type="evidence" value="ECO:0007669"/>
    <property type="project" value="InterPro"/>
</dbReference>
<comment type="caution">
    <text evidence="6">The sequence shown here is derived from an EMBL/GenBank/DDBJ whole genome shotgun (WGS) entry which is preliminary data.</text>
</comment>
<name>A0AAN9TLT4_9HEMI</name>
<dbReference type="SUPFAM" id="SSF53756">
    <property type="entry name" value="UDP-Glycosyltransferase/glycogen phosphorylase"/>
    <property type="match status" value="3"/>
</dbReference>
<evidence type="ECO:0000259" key="5">
    <source>
        <dbReference type="SMART" id="SM00587"/>
    </source>
</evidence>
<dbReference type="EMBL" id="JBBCAQ010000016">
    <property type="protein sequence ID" value="KAK7597944.1"/>
    <property type="molecule type" value="Genomic_DNA"/>
</dbReference>
<feature type="transmembrane region" description="Helical" evidence="4">
    <location>
        <begin position="122"/>
        <end position="146"/>
    </location>
</feature>
<dbReference type="Gene3D" id="3.90.1200.10">
    <property type="match status" value="1"/>
</dbReference>
<gene>
    <name evidence="6" type="ORF">V9T40_014900</name>
</gene>
<evidence type="ECO:0000313" key="6">
    <source>
        <dbReference type="EMBL" id="KAK7597944.1"/>
    </source>
</evidence>
<dbReference type="InterPro" id="IPR011009">
    <property type="entry name" value="Kinase-like_dom_sf"/>
</dbReference>
<dbReference type="SUPFAM" id="SSF56112">
    <property type="entry name" value="Protein kinase-like (PK-like)"/>
    <property type="match status" value="1"/>
</dbReference>
<evidence type="ECO:0000256" key="2">
    <source>
        <dbReference type="ARBA" id="ARBA00022676"/>
    </source>
</evidence>
<dbReference type="InterPro" id="IPR015897">
    <property type="entry name" value="CHK_kinase-like"/>
</dbReference>
<keyword evidence="4" id="KW-0472">Membrane</keyword>
<dbReference type="InterPro" id="IPR050271">
    <property type="entry name" value="UDP-glycosyltransferase"/>
</dbReference>
<dbReference type="CDD" id="cd03784">
    <property type="entry name" value="GT1_Gtf-like"/>
    <property type="match status" value="2"/>
</dbReference>
<dbReference type="InterPro" id="IPR002213">
    <property type="entry name" value="UDP_glucos_trans"/>
</dbReference>
<organism evidence="6 7">
    <name type="scientific">Parthenolecanium corni</name>
    <dbReference type="NCBI Taxonomy" id="536013"/>
    <lineage>
        <taxon>Eukaryota</taxon>
        <taxon>Metazoa</taxon>
        <taxon>Ecdysozoa</taxon>
        <taxon>Arthropoda</taxon>
        <taxon>Hexapoda</taxon>
        <taxon>Insecta</taxon>
        <taxon>Pterygota</taxon>
        <taxon>Neoptera</taxon>
        <taxon>Paraneoptera</taxon>
        <taxon>Hemiptera</taxon>
        <taxon>Sternorrhyncha</taxon>
        <taxon>Coccoidea</taxon>
        <taxon>Coccidae</taxon>
        <taxon>Parthenolecanium</taxon>
    </lineage>
</organism>
<dbReference type="PANTHER" id="PTHR48043:SF145">
    <property type="entry name" value="FI06409P-RELATED"/>
    <property type="match status" value="1"/>
</dbReference>
<dbReference type="Gene3D" id="3.40.50.2000">
    <property type="entry name" value="Glycogen Phosphorylase B"/>
    <property type="match status" value="3"/>
</dbReference>
<evidence type="ECO:0000256" key="3">
    <source>
        <dbReference type="ARBA" id="ARBA00022679"/>
    </source>
</evidence>
<dbReference type="PROSITE" id="PS00375">
    <property type="entry name" value="UDPGT"/>
    <property type="match status" value="1"/>
</dbReference>
<feature type="domain" description="CHK kinase-like" evidence="5">
    <location>
        <begin position="1171"/>
        <end position="1363"/>
    </location>
</feature>
<dbReference type="FunFam" id="3.40.50.2000:FF:000021">
    <property type="entry name" value="UDP-glucuronosyltransferase"/>
    <property type="match status" value="2"/>
</dbReference>
<dbReference type="InterPro" id="IPR035595">
    <property type="entry name" value="UDP_glycos_trans_CS"/>
</dbReference>
<dbReference type="Pfam" id="PF02958">
    <property type="entry name" value="EcKL"/>
    <property type="match status" value="1"/>
</dbReference>
<comment type="similarity">
    <text evidence="1">Belongs to the UDP-glycosyltransferase family.</text>
</comment>
<sequence>MYEFIRGAEHGVILFSLGTVTTVEDLPIETRQIFKNVFAKLPQRVLWKFSERVDGISDNVMISEWVPQEDVLGGYKEKMNKLSKAFNDRPMSPKETVLYWTEYVLKHNGTDHLRTAAGITCYFILALVLQMATGARILGVFMMDAFSHFNINNAMMETLAAAGHEVTIISPLKPKNPLANITYIQARKNMPKHVSSWSQSDLKSMSLWQIHKLCQVIMEEGCELFMSLPATKEILASEEKKYGLMFTEVLLMSQCYYPIAQRQNIPIIGTHSVDLRYMPLVALGTPFHPSVVPNSYSSYGSKMTFVQRLKNIIETMYINFLVTILIEPRVEKFYQKYYPNDDPWVERLSLLFLNSHSSICPFPYVPGIIETGGVHFKEIQPLPQHMYEFIRGAEHGVILFSLGTVTTVEDLPIETRQIFKNVFAKLPQRVLWKFSERVDGISDNVMISEWVPQEDVLAEKNVVLFISHAGKSSIMEAFHRGIPVLAFPLFGDQINNAASLKELGVGIILDRFTLTEASLLSSVQELLQNKSYKEKMNKLSKAFNDRPMSPKETVLYWTEYVLKHNGTDHLRTAAGIIFFFIPILMINITAGARILGIFMIDAYSHFNINNAIMETLAMGGHEVTVISTLKPTNPLANITYIQARKTISEHLSVWSTKDLRKITWSQLYEILRQVFEQDCDRFMALKEVQDILAEKHRKFDLLFVELLPACECHMSVAWRHDIPIIGTSSVDLRVPSGALLGNPYHPSIIPHYLSVYTSRMTFVERLINTIETIYVEFLTYRTTAPDFEKLFQKYFPRGDLKLADISLVFLNNHASLFPLPQVPGFIEIGGIHLKPPQSLPQYLDEFIRGAEHGVILFSLGSIASIKDLGIETTQIFQKVFAKIPQRVVWKYEERIDGVSDNVLISQWIPQQDILAQENVVLFISHVGKSSTLEAIHTGTPILAVPLFTDQLSNAGNIRDLGIGKVVDIDTITEPLLLNSIQEMLQNKSYVDKAKKLSRAFRDRPMSAKQTALYWTEYVLRRNGTIHLRNTAADLPFYRYLLLDALTEAYLFLIVDLMDSINKEELITTVLQPCFPQAENIKIRKCSTAGNQFRFTSYTVHLEIEYLQNQNLCQNQLLLKIPVTGRSHAFFEQYNLYKKEIETYGKMLPRIDSLLENKILPIHFYTTDSGIFVLEDLSVQGYRVEEKHHFFNLQQCHSLLKAMAEFHGASYKVQLQNPDILNDPIFDKTILIEFRHKLIDTWQPILCELLQRNNEAHLIPRLREVMLFLKQDDDEVFLEMNRHNFAFVVLNHGDYRKDNLLLKYDDQGQVENVKIVDFQTCWWSSPVHDFLFFIIQSVQVELVEQHFDNLVDLYLQHLNKILQDCTYTYLKSHFLDDFENQKVYMFVCFLILCTHLHKCNQEEAEDTVMLGEDDKTPSYSRCLQDELFVKTLLGWMKYCEKISAFDAIPAVRTHSSQLLKRMKKAEMSKSYSIGW</sequence>
<keyword evidence="4" id="KW-1133">Transmembrane helix</keyword>
<evidence type="ECO:0000256" key="4">
    <source>
        <dbReference type="SAM" id="Phobius"/>
    </source>
</evidence>
<accession>A0AAN9TLT4</accession>